<dbReference type="EMBL" id="CAAALY010259715">
    <property type="protein sequence ID" value="VEL38998.1"/>
    <property type="molecule type" value="Genomic_DNA"/>
</dbReference>
<dbReference type="Proteomes" id="UP000784294">
    <property type="component" value="Unassembled WGS sequence"/>
</dbReference>
<evidence type="ECO:0000313" key="1">
    <source>
        <dbReference type="EMBL" id="VEL38998.1"/>
    </source>
</evidence>
<dbReference type="AlphaFoldDB" id="A0A448XKS4"/>
<evidence type="ECO:0000313" key="2">
    <source>
        <dbReference type="Proteomes" id="UP000784294"/>
    </source>
</evidence>
<organism evidence="1 2">
    <name type="scientific">Protopolystoma xenopodis</name>
    <dbReference type="NCBI Taxonomy" id="117903"/>
    <lineage>
        <taxon>Eukaryota</taxon>
        <taxon>Metazoa</taxon>
        <taxon>Spiralia</taxon>
        <taxon>Lophotrochozoa</taxon>
        <taxon>Platyhelminthes</taxon>
        <taxon>Monogenea</taxon>
        <taxon>Polyopisthocotylea</taxon>
        <taxon>Polystomatidea</taxon>
        <taxon>Polystomatidae</taxon>
        <taxon>Protopolystoma</taxon>
    </lineage>
</organism>
<proteinExistence type="predicted"/>
<accession>A0A448XKS4</accession>
<comment type="caution">
    <text evidence="1">The sequence shown here is derived from an EMBL/GenBank/DDBJ whole genome shotgun (WGS) entry which is preliminary data.</text>
</comment>
<keyword evidence="2" id="KW-1185">Reference proteome</keyword>
<name>A0A448XKS4_9PLAT</name>
<sequence length="266" mass="30313">MKVLEIRSLQDLSEINFYAYHEEVRFFLSVMARYSPFHTFFTHWCHSCNELFPPTNATLLQWLFSSHFHMPMSTTSSSHLRHMHMSHWPSIEPPPSALESQFSHSHLTLFRPLLPATLCPQAGKYDRAAATIGSRLSGGQSLRRTREMDTFCSVTELPKLWPAQQGLDNPMSVFPVRIGRIYIGPGFRQPASHTRIILKHFVSCSNEFFSETFPTIWQQPWGTKRSLLDKTCSSEQLQPRANTGRGNAALFWSFFASSGQVSTSPG</sequence>
<protein>
    <submittedName>
        <fullName evidence="1">Uncharacterized protein</fullName>
    </submittedName>
</protein>
<gene>
    <name evidence="1" type="ORF">PXEA_LOCUS32438</name>
</gene>
<reference evidence="1" key="1">
    <citation type="submission" date="2018-11" db="EMBL/GenBank/DDBJ databases">
        <authorList>
            <consortium name="Pathogen Informatics"/>
        </authorList>
    </citation>
    <scope>NUCLEOTIDE SEQUENCE</scope>
</reference>